<feature type="domain" description="DRTGG" evidence="14">
    <location>
        <begin position="233"/>
        <end position="344"/>
    </location>
</feature>
<dbReference type="InterPro" id="IPR027417">
    <property type="entry name" value="P-loop_NTPase"/>
</dbReference>
<evidence type="ECO:0000259" key="14">
    <source>
        <dbReference type="Pfam" id="PF07085"/>
    </source>
</evidence>
<dbReference type="PANTHER" id="PTHR43356">
    <property type="entry name" value="PHOSPHATE ACETYLTRANSFERASE"/>
    <property type="match status" value="1"/>
</dbReference>
<comment type="pathway">
    <text evidence="2 12">Metabolic intermediate biosynthesis; acetyl-CoA biosynthesis; acetyl-CoA from acetate: step 2/2.</text>
</comment>
<evidence type="ECO:0000256" key="4">
    <source>
        <dbReference type="ARBA" id="ARBA00009786"/>
    </source>
</evidence>
<keyword evidence="10 12" id="KW-0012">Acyltransferase</keyword>
<accession>A0ABU4IV17</accession>
<organism evidence="15 16">
    <name type="scientific">Vibrio rhizosphaerae</name>
    <dbReference type="NCBI Taxonomy" id="398736"/>
    <lineage>
        <taxon>Bacteria</taxon>
        <taxon>Pseudomonadati</taxon>
        <taxon>Pseudomonadota</taxon>
        <taxon>Gammaproteobacteria</taxon>
        <taxon>Vibrionales</taxon>
        <taxon>Vibrionaceae</taxon>
        <taxon>Vibrio</taxon>
    </lineage>
</organism>
<dbReference type="PANTHER" id="PTHR43356:SF3">
    <property type="entry name" value="PHOSPHATE ACETYLTRANSFERASE"/>
    <property type="match status" value="1"/>
</dbReference>
<evidence type="ECO:0000259" key="13">
    <source>
        <dbReference type="Pfam" id="PF01515"/>
    </source>
</evidence>
<protein>
    <recommendedName>
        <fullName evidence="7 12">Phosphate acetyltransferase</fullName>
        <ecNumber evidence="6 12">2.3.1.8</ecNumber>
    </recommendedName>
    <alternativeName>
        <fullName evidence="11 12">Phosphotransacetylase</fullName>
    </alternativeName>
</protein>
<dbReference type="GO" id="GO:0008959">
    <property type="term" value="F:phosphate acetyltransferase activity"/>
    <property type="evidence" value="ECO:0007669"/>
    <property type="project" value="UniProtKB-EC"/>
</dbReference>
<dbReference type="InterPro" id="IPR004614">
    <property type="entry name" value="P_AcTrfase"/>
</dbReference>
<dbReference type="NCBIfam" id="NF007233">
    <property type="entry name" value="PRK09653.1"/>
    <property type="match status" value="1"/>
</dbReference>
<dbReference type="InterPro" id="IPR010766">
    <property type="entry name" value="DRTGG"/>
</dbReference>
<dbReference type="InterPro" id="IPR050500">
    <property type="entry name" value="Phos_Acetyltrans/Butyryltrans"/>
</dbReference>
<comment type="subunit">
    <text evidence="5">Homohexamer.</text>
</comment>
<dbReference type="InterPro" id="IPR042113">
    <property type="entry name" value="P_AcTrfase_dom1"/>
</dbReference>
<dbReference type="PIRSF" id="PIRSF006107">
    <property type="entry name" value="PhpActrans_proteobac"/>
    <property type="match status" value="1"/>
</dbReference>
<sequence>MSRTIMLIPISAGVGLTSVSLGVIRAMERKGVKVSFFKPIAQPRHGGDQPDLTSAILSSSSDIKIAEPMQMSKVETLIGSEQMDVLLETIVERYNQVNKDSEVTLIEGLVPTRKHPFANQVNAEVAKTLGAEIVFVATPGTNNPTQLKERIEVACSNFGGTKNNNISGVIINKLNAPVDEDGRTRPDLSEIFDDSDQAKQTNLEVMQIFNSSPIRVLGCVPWRIDLIATRAIDMAKHLNAEIINEGEINTRRIRSITFCARSLPNMIEHFKPGSLLVTSADRPDVMVAAALAAMNGVDIGAVLLTGGYDMPETIMNLCRPAFESGLPIFKAQGNTWQTSLNLQSFSLEVPADDKERIEFVNEHVASHIDGPWIDSLTEGTQGIRRLSPPAFRYQLTEFARRANKRIVLPEGDEPRTVKAASICAERGIAECVLLGNPEEIKRVAIQQGVELGTGITIINPSDAREQYVERLVELRKNKGMTEVVAREQLQDTVVLGTMMLEKGEVDGLVSGAVHTTANTIRPPLQLIKTAPNASLVSSIFFMLLPDQVLVYGDCAINPDPNSEQLAEIAIQSADSAAAFGIEPRVAMISYSTGTSGQGADVDKVREATRIAQEKRPDLIIDGPLQYDAAIMENVAASKAPDSPVAGKATVFVFPDLNTGNTTYKAVQRSADLVSIGPMLQGMRKPVNDLSRGALVDDIVYTIALTAIQASQEQK</sequence>
<keyword evidence="8 12" id="KW-0963">Cytoplasm</keyword>
<dbReference type="SUPFAM" id="SSF75138">
    <property type="entry name" value="HprK N-terminal domain-like"/>
    <property type="match status" value="1"/>
</dbReference>
<comment type="subcellular location">
    <subcellularLocation>
        <location evidence="1 12">Cytoplasm</location>
    </subcellularLocation>
</comment>
<dbReference type="Gene3D" id="3.40.50.10950">
    <property type="match status" value="1"/>
</dbReference>
<proteinExistence type="inferred from homology"/>
<evidence type="ECO:0000256" key="5">
    <source>
        <dbReference type="ARBA" id="ARBA00011643"/>
    </source>
</evidence>
<evidence type="ECO:0000256" key="7">
    <source>
        <dbReference type="ARBA" id="ARBA00021528"/>
    </source>
</evidence>
<evidence type="ECO:0000256" key="1">
    <source>
        <dbReference type="ARBA" id="ARBA00004496"/>
    </source>
</evidence>
<dbReference type="SUPFAM" id="SSF53659">
    <property type="entry name" value="Isocitrate/Isopropylmalate dehydrogenase-like"/>
    <property type="match status" value="1"/>
</dbReference>
<evidence type="ECO:0000313" key="15">
    <source>
        <dbReference type="EMBL" id="MDW6093257.1"/>
    </source>
</evidence>
<dbReference type="NCBIfam" id="TIGR00651">
    <property type="entry name" value="pta"/>
    <property type="match status" value="1"/>
</dbReference>
<comment type="domain">
    <text evidence="12">The N-terminal region seems to be important for proper quaternary structure. The C-terminal region contains the substrate-binding site.</text>
</comment>
<dbReference type="NCBIfam" id="NF004167">
    <property type="entry name" value="PRK05632.1"/>
    <property type="match status" value="1"/>
</dbReference>
<evidence type="ECO:0000256" key="10">
    <source>
        <dbReference type="ARBA" id="ARBA00023315"/>
    </source>
</evidence>
<dbReference type="Pfam" id="PF13500">
    <property type="entry name" value="AAA_26"/>
    <property type="match status" value="1"/>
</dbReference>
<evidence type="ECO:0000256" key="2">
    <source>
        <dbReference type="ARBA" id="ARBA00004989"/>
    </source>
</evidence>
<evidence type="ECO:0000256" key="11">
    <source>
        <dbReference type="ARBA" id="ARBA00031108"/>
    </source>
</evidence>
<evidence type="ECO:0000256" key="9">
    <source>
        <dbReference type="ARBA" id="ARBA00022679"/>
    </source>
</evidence>
<dbReference type="Gene3D" id="3.40.50.10750">
    <property type="entry name" value="Isocitrate/Isopropylmalate dehydrogenase-like"/>
    <property type="match status" value="1"/>
</dbReference>
<dbReference type="InterPro" id="IPR002505">
    <property type="entry name" value="PTA_PTB"/>
</dbReference>
<dbReference type="InterPro" id="IPR016475">
    <property type="entry name" value="P-Actrans_bac"/>
</dbReference>
<feature type="domain" description="Phosphate acetyl/butaryl transferase" evidence="13">
    <location>
        <begin position="391"/>
        <end position="706"/>
    </location>
</feature>
<evidence type="ECO:0000256" key="3">
    <source>
        <dbReference type="ARBA" id="ARBA00008756"/>
    </source>
</evidence>
<gene>
    <name evidence="15" type="primary">pta</name>
    <name evidence="15" type="ORF">SBX64_11930</name>
</gene>
<dbReference type="EMBL" id="JAWRCP010000001">
    <property type="protein sequence ID" value="MDW6093257.1"/>
    <property type="molecule type" value="Genomic_DNA"/>
</dbReference>
<dbReference type="Pfam" id="PF07085">
    <property type="entry name" value="DRTGG"/>
    <property type="match status" value="1"/>
</dbReference>
<comment type="similarity">
    <text evidence="3 12">In the C-terminal section; belongs to the phosphate acetyltransferase and butyryltransferase family.</text>
</comment>
<evidence type="ECO:0000256" key="12">
    <source>
        <dbReference type="PIRNR" id="PIRNR006107"/>
    </source>
</evidence>
<dbReference type="CDD" id="cd03109">
    <property type="entry name" value="DTBS"/>
    <property type="match status" value="1"/>
</dbReference>
<dbReference type="InterPro" id="IPR042112">
    <property type="entry name" value="P_AcTrfase_dom2"/>
</dbReference>
<comment type="similarity">
    <text evidence="4 12">In the N-terminal section; belongs to the CobB/CobQ family.</text>
</comment>
<keyword evidence="9 12" id="KW-0808">Transferase</keyword>
<comment type="catalytic activity">
    <reaction evidence="12">
        <text>acetyl-CoA + phosphate = acetyl phosphate + CoA</text>
        <dbReference type="Rhea" id="RHEA:19521"/>
        <dbReference type="ChEBI" id="CHEBI:22191"/>
        <dbReference type="ChEBI" id="CHEBI:43474"/>
        <dbReference type="ChEBI" id="CHEBI:57287"/>
        <dbReference type="ChEBI" id="CHEBI:57288"/>
        <dbReference type="EC" id="2.3.1.8"/>
    </reaction>
</comment>
<comment type="function">
    <text evidence="12">Involved in acetate metabolism.</text>
</comment>
<dbReference type="Gene3D" id="3.40.50.300">
    <property type="entry name" value="P-loop containing nucleotide triphosphate hydrolases"/>
    <property type="match status" value="1"/>
</dbReference>
<dbReference type="InterPro" id="IPR028979">
    <property type="entry name" value="Ser_kin/Pase_Hpr-like_N_sf"/>
</dbReference>
<dbReference type="Pfam" id="PF01515">
    <property type="entry name" value="PTA_PTB"/>
    <property type="match status" value="1"/>
</dbReference>
<evidence type="ECO:0000256" key="8">
    <source>
        <dbReference type="ARBA" id="ARBA00022490"/>
    </source>
</evidence>
<keyword evidence="16" id="KW-1185">Reference proteome</keyword>
<dbReference type="EC" id="2.3.1.8" evidence="6 12"/>
<dbReference type="Proteomes" id="UP001279860">
    <property type="component" value="Unassembled WGS sequence"/>
</dbReference>
<dbReference type="SUPFAM" id="SSF52540">
    <property type="entry name" value="P-loop containing nucleoside triphosphate hydrolases"/>
    <property type="match status" value="1"/>
</dbReference>
<dbReference type="Gene3D" id="3.40.1390.20">
    <property type="entry name" value="HprK N-terminal domain-like"/>
    <property type="match status" value="1"/>
</dbReference>
<dbReference type="RefSeq" id="WP_038179516.1">
    <property type="nucleotide sequence ID" value="NZ_AP024903.1"/>
</dbReference>
<evidence type="ECO:0000313" key="16">
    <source>
        <dbReference type="Proteomes" id="UP001279860"/>
    </source>
</evidence>
<name>A0ABU4IV17_9VIBR</name>
<reference evidence="15 16" key="1">
    <citation type="submission" date="2023-11" db="EMBL/GenBank/DDBJ databases">
        <title>Plant-associative lifestyle of Vibrio porteresiae and its evolutionary dynamics.</title>
        <authorList>
            <person name="Rameshkumar N."/>
            <person name="Kirti K."/>
        </authorList>
    </citation>
    <scope>NUCLEOTIDE SEQUENCE [LARGE SCALE GENOMIC DNA]</scope>
    <source>
        <strain evidence="15 16">MSSRF7</strain>
    </source>
</reference>
<evidence type="ECO:0000256" key="6">
    <source>
        <dbReference type="ARBA" id="ARBA00012707"/>
    </source>
</evidence>
<comment type="caution">
    <text evidence="15">The sequence shown here is derived from an EMBL/GenBank/DDBJ whole genome shotgun (WGS) entry which is preliminary data.</text>
</comment>